<gene>
    <name evidence="3" type="ORF">Tco_0628404</name>
</gene>
<feature type="domain" description="Tf2-1-like SH3-like" evidence="2">
    <location>
        <begin position="234"/>
        <end position="267"/>
    </location>
</feature>
<organism evidence="3 4">
    <name type="scientific">Tanacetum coccineum</name>
    <dbReference type="NCBI Taxonomy" id="301880"/>
    <lineage>
        <taxon>Eukaryota</taxon>
        <taxon>Viridiplantae</taxon>
        <taxon>Streptophyta</taxon>
        <taxon>Embryophyta</taxon>
        <taxon>Tracheophyta</taxon>
        <taxon>Spermatophyta</taxon>
        <taxon>Magnoliopsida</taxon>
        <taxon>eudicotyledons</taxon>
        <taxon>Gunneridae</taxon>
        <taxon>Pentapetalae</taxon>
        <taxon>asterids</taxon>
        <taxon>campanulids</taxon>
        <taxon>Asterales</taxon>
        <taxon>Asteraceae</taxon>
        <taxon>Asteroideae</taxon>
        <taxon>Anthemideae</taxon>
        <taxon>Anthemidinae</taxon>
        <taxon>Tanacetum</taxon>
    </lineage>
</organism>
<dbReference type="PANTHER" id="PTHR45835:SF103">
    <property type="entry name" value="RNA-DIRECTED DNA POLYMERASE"/>
    <property type="match status" value="1"/>
</dbReference>
<dbReference type="SUPFAM" id="SSF53098">
    <property type="entry name" value="Ribonuclease H-like"/>
    <property type="match status" value="1"/>
</dbReference>
<evidence type="ECO:0000313" key="3">
    <source>
        <dbReference type="EMBL" id="GJS55042.1"/>
    </source>
</evidence>
<dbReference type="Proteomes" id="UP001151760">
    <property type="component" value="Unassembled WGS sequence"/>
</dbReference>
<dbReference type="Pfam" id="PF24626">
    <property type="entry name" value="SH3_Tf2-1"/>
    <property type="match status" value="1"/>
</dbReference>
<feature type="compositionally biased region" description="Basic and acidic residues" evidence="1">
    <location>
        <begin position="77"/>
        <end position="88"/>
    </location>
</feature>
<feature type="compositionally biased region" description="Polar residues" evidence="1">
    <location>
        <begin position="287"/>
        <end position="299"/>
    </location>
</feature>
<name>A0ABQ4WQ86_9ASTR</name>
<dbReference type="InterPro" id="IPR012337">
    <property type="entry name" value="RNaseH-like_sf"/>
</dbReference>
<sequence length="474" mass="53942">MLRRKHGDQRTSRKKDVGGMLIENAKFPEAIREQKLEPTCVMEPCPQCRSLGLPIYGDLADCDHAQSHKSKYSMHPGSDKMSKAEHQRPSGLLVQPKIPEWKWDNITMDFVTKLPKTSQGYDTIWVIVDRLTKSAIFTPMRETDPLDKLARMYLKEVVTRHGIPVSIICDRRPEIRIQFLEVTSECLWVLIWIRVLYLRRTITNRRAKREDHSNSRGYTACLCDRLWKGLGVVRFGKRGKLNHVGPFKVLEKVGEVSYKLELPEELSRWEREDQFKKKYPHLFTKTTPSSSAASIQGGNQITGGGDAWNSRTKDGANWKRRRTIPQLVIIDGVGVDWTNHSEKDERLLCWLANPLRNHNRERNNLLLHSIEIKALLQGLKKVEAQLVAHQQGQLWFVTAGGMHAVPPPMTGNYMPWTDGENVKPKVLNDASLSLGVCIQLDEDEIVVVPGTLTGTSPTLLNSRLYWCPVAFGGS</sequence>
<evidence type="ECO:0000259" key="2">
    <source>
        <dbReference type="Pfam" id="PF24626"/>
    </source>
</evidence>
<evidence type="ECO:0000256" key="1">
    <source>
        <dbReference type="SAM" id="MobiDB-lite"/>
    </source>
</evidence>
<dbReference type="PANTHER" id="PTHR45835">
    <property type="entry name" value="YALI0A06105P"/>
    <property type="match status" value="1"/>
</dbReference>
<evidence type="ECO:0000313" key="4">
    <source>
        <dbReference type="Proteomes" id="UP001151760"/>
    </source>
</evidence>
<dbReference type="InterPro" id="IPR036397">
    <property type="entry name" value="RNaseH_sf"/>
</dbReference>
<feature type="region of interest" description="Disordered" evidence="1">
    <location>
        <begin position="68"/>
        <end position="89"/>
    </location>
</feature>
<proteinExistence type="predicted"/>
<dbReference type="EMBL" id="BQNB010008842">
    <property type="protein sequence ID" value="GJS55042.1"/>
    <property type="molecule type" value="Genomic_DNA"/>
</dbReference>
<accession>A0ABQ4WQ86</accession>
<dbReference type="InterPro" id="IPR056924">
    <property type="entry name" value="SH3_Tf2-1"/>
</dbReference>
<protein>
    <submittedName>
        <fullName evidence="3">Reverse transcriptase domain-containing protein</fullName>
    </submittedName>
</protein>
<feature type="region of interest" description="Disordered" evidence="1">
    <location>
        <begin position="287"/>
        <end position="314"/>
    </location>
</feature>
<keyword evidence="3" id="KW-0695">RNA-directed DNA polymerase</keyword>
<comment type="caution">
    <text evidence="3">The sequence shown here is derived from an EMBL/GenBank/DDBJ whole genome shotgun (WGS) entry which is preliminary data.</text>
</comment>
<reference evidence="3" key="2">
    <citation type="submission" date="2022-01" db="EMBL/GenBank/DDBJ databases">
        <authorList>
            <person name="Yamashiro T."/>
            <person name="Shiraishi A."/>
            <person name="Satake H."/>
            <person name="Nakayama K."/>
        </authorList>
    </citation>
    <scope>NUCLEOTIDE SEQUENCE</scope>
</reference>
<reference evidence="3" key="1">
    <citation type="journal article" date="2022" name="Int. J. Mol. Sci.">
        <title>Draft Genome of Tanacetum Coccineum: Genomic Comparison of Closely Related Tanacetum-Family Plants.</title>
        <authorList>
            <person name="Yamashiro T."/>
            <person name="Shiraishi A."/>
            <person name="Nakayama K."/>
            <person name="Satake H."/>
        </authorList>
    </citation>
    <scope>NUCLEOTIDE SEQUENCE</scope>
</reference>
<dbReference type="GO" id="GO:0003964">
    <property type="term" value="F:RNA-directed DNA polymerase activity"/>
    <property type="evidence" value="ECO:0007669"/>
    <property type="project" value="UniProtKB-KW"/>
</dbReference>
<keyword evidence="3" id="KW-0808">Transferase</keyword>
<keyword evidence="3" id="KW-0548">Nucleotidyltransferase</keyword>
<keyword evidence="4" id="KW-1185">Reference proteome</keyword>
<dbReference type="Gene3D" id="3.30.420.10">
    <property type="entry name" value="Ribonuclease H-like superfamily/Ribonuclease H"/>
    <property type="match status" value="1"/>
</dbReference>